<evidence type="ECO:0000313" key="2">
    <source>
        <dbReference type="Proteomes" id="UP000199701"/>
    </source>
</evidence>
<dbReference type="AlphaFoldDB" id="A0A1I0R0N3"/>
<keyword evidence="2" id="KW-1185">Reference proteome</keyword>
<sequence>MFNKEEIKRKFEGTTEEEALKLLAEKYHISWNAHSTSCKFWFAKVFTYCSSSQLECQLNDFLWFINYIIVPCTKTCFNEEDTVFLGCTCPCGHKQTIVYYTLSPNV</sequence>
<gene>
    <name evidence="1" type="ORF">SAMN05421659_110135</name>
</gene>
<accession>A0A1I0R0N3</accession>
<proteinExistence type="predicted"/>
<dbReference type="EMBL" id="FOJI01000010">
    <property type="protein sequence ID" value="SEW33585.1"/>
    <property type="molecule type" value="Genomic_DNA"/>
</dbReference>
<reference evidence="1 2" key="1">
    <citation type="submission" date="2016-10" db="EMBL/GenBank/DDBJ databases">
        <authorList>
            <person name="de Groot N.N."/>
        </authorList>
    </citation>
    <scope>NUCLEOTIDE SEQUENCE [LARGE SCALE GENOMIC DNA]</scope>
    <source>
        <strain evidence="1 2">DSM 9179</strain>
    </source>
</reference>
<dbReference type="OrthoDB" id="2052901at2"/>
<evidence type="ECO:0000313" key="1">
    <source>
        <dbReference type="EMBL" id="SEW33585.1"/>
    </source>
</evidence>
<dbReference type="STRING" id="99656.SAMN05421659_110135"/>
<name>A0A1I0R0N3_9FIRM</name>
<protein>
    <submittedName>
        <fullName evidence="1">Uncharacterized protein</fullName>
    </submittedName>
</protein>
<dbReference type="Proteomes" id="UP000199701">
    <property type="component" value="Unassembled WGS sequence"/>
</dbReference>
<organism evidence="1 2">
    <name type="scientific">[Clostridium] fimetarium</name>
    <dbReference type="NCBI Taxonomy" id="99656"/>
    <lineage>
        <taxon>Bacteria</taxon>
        <taxon>Bacillati</taxon>
        <taxon>Bacillota</taxon>
        <taxon>Clostridia</taxon>
        <taxon>Lachnospirales</taxon>
        <taxon>Lachnospiraceae</taxon>
    </lineage>
</organism>
<dbReference type="RefSeq" id="WP_092454901.1">
    <property type="nucleotide sequence ID" value="NZ_FOJI01000010.1"/>
</dbReference>